<dbReference type="EMBL" id="NMUH01004927">
    <property type="protein sequence ID" value="MQM11276.1"/>
    <property type="molecule type" value="Genomic_DNA"/>
</dbReference>
<dbReference type="AlphaFoldDB" id="A0A843WTX0"/>
<accession>A0A843WTX0</accession>
<sequence length="112" mass="12309">MGGGADGQILGGSRVSGRWVRYRLFLCTCGLDIVDTAEGPTTRTKRDMEGEEEDASASCVEWKETMVPDSEAEEWVGEEWHGVEAMIRQGFAASWKSREESGRAPPGWRGIA</sequence>
<gene>
    <name evidence="1" type="ORF">Taro_044186</name>
</gene>
<name>A0A843WTX0_COLES</name>
<dbReference type="Proteomes" id="UP000652761">
    <property type="component" value="Unassembled WGS sequence"/>
</dbReference>
<organism evidence="1 2">
    <name type="scientific">Colocasia esculenta</name>
    <name type="common">Wild taro</name>
    <name type="synonym">Arum esculentum</name>
    <dbReference type="NCBI Taxonomy" id="4460"/>
    <lineage>
        <taxon>Eukaryota</taxon>
        <taxon>Viridiplantae</taxon>
        <taxon>Streptophyta</taxon>
        <taxon>Embryophyta</taxon>
        <taxon>Tracheophyta</taxon>
        <taxon>Spermatophyta</taxon>
        <taxon>Magnoliopsida</taxon>
        <taxon>Liliopsida</taxon>
        <taxon>Araceae</taxon>
        <taxon>Aroideae</taxon>
        <taxon>Colocasieae</taxon>
        <taxon>Colocasia</taxon>
    </lineage>
</organism>
<keyword evidence="2" id="KW-1185">Reference proteome</keyword>
<proteinExistence type="predicted"/>
<protein>
    <submittedName>
        <fullName evidence="1">Uncharacterized protein</fullName>
    </submittedName>
</protein>
<evidence type="ECO:0000313" key="1">
    <source>
        <dbReference type="EMBL" id="MQM11276.1"/>
    </source>
</evidence>
<comment type="caution">
    <text evidence="1">The sequence shown here is derived from an EMBL/GenBank/DDBJ whole genome shotgun (WGS) entry which is preliminary data.</text>
</comment>
<evidence type="ECO:0000313" key="2">
    <source>
        <dbReference type="Proteomes" id="UP000652761"/>
    </source>
</evidence>
<reference evidence="1" key="1">
    <citation type="submission" date="2017-07" db="EMBL/GenBank/DDBJ databases">
        <title>Taro Niue Genome Assembly and Annotation.</title>
        <authorList>
            <person name="Atibalentja N."/>
            <person name="Keating K."/>
            <person name="Fields C.J."/>
        </authorList>
    </citation>
    <scope>NUCLEOTIDE SEQUENCE</scope>
    <source>
        <strain evidence="1">Niue_2</strain>
        <tissue evidence="1">Leaf</tissue>
    </source>
</reference>